<dbReference type="AlphaFoldDB" id="L7MMG5"/>
<feature type="non-terminal residue" evidence="2">
    <location>
        <position position="374"/>
    </location>
</feature>
<evidence type="ECO:0000256" key="1">
    <source>
        <dbReference type="SAM" id="MobiDB-lite"/>
    </source>
</evidence>
<feature type="compositionally biased region" description="Low complexity" evidence="1">
    <location>
        <begin position="276"/>
        <end position="285"/>
    </location>
</feature>
<feature type="region of interest" description="Disordered" evidence="1">
    <location>
        <begin position="274"/>
        <end position="301"/>
    </location>
</feature>
<protein>
    <submittedName>
        <fullName evidence="2">Uncharacterized protein</fullName>
    </submittedName>
</protein>
<reference evidence="2" key="2">
    <citation type="journal article" date="2015" name="J. Proteomics">
        <title>Sexual differences in the sialomes of the zebra tick, Rhipicephalus pulchellus.</title>
        <authorList>
            <person name="Tan A.W."/>
            <person name="Francischetti I.M."/>
            <person name="Slovak M."/>
            <person name="Kini R.M."/>
            <person name="Ribeiro J.M."/>
        </authorList>
    </citation>
    <scope>NUCLEOTIDE SEQUENCE</scope>
    <source>
        <tissue evidence="2">Salivary gland</tissue>
    </source>
</reference>
<evidence type="ECO:0000313" key="2">
    <source>
        <dbReference type="EMBL" id="JAA64668.1"/>
    </source>
</evidence>
<reference evidence="2" key="1">
    <citation type="submission" date="2012-11" db="EMBL/GenBank/DDBJ databases">
        <authorList>
            <person name="Lucero-Rivera Y.E."/>
            <person name="Tovar-Ramirez D."/>
        </authorList>
    </citation>
    <scope>NUCLEOTIDE SEQUENCE</scope>
    <source>
        <tissue evidence="2">Salivary gland</tissue>
    </source>
</reference>
<dbReference type="EMBL" id="GACK01000366">
    <property type="protein sequence ID" value="JAA64668.1"/>
    <property type="molecule type" value="mRNA"/>
</dbReference>
<accession>L7MMG5</accession>
<name>L7MMG5_RHIPC</name>
<organism evidence="2">
    <name type="scientific">Rhipicephalus pulchellus</name>
    <name type="common">Yellow backed tick</name>
    <name type="synonym">Dermacentor pulchellus</name>
    <dbReference type="NCBI Taxonomy" id="72859"/>
    <lineage>
        <taxon>Eukaryota</taxon>
        <taxon>Metazoa</taxon>
        <taxon>Ecdysozoa</taxon>
        <taxon>Arthropoda</taxon>
        <taxon>Chelicerata</taxon>
        <taxon>Arachnida</taxon>
        <taxon>Acari</taxon>
        <taxon>Parasitiformes</taxon>
        <taxon>Ixodida</taxon>
        <taxon>Ixodoidea</taxon>
        <taxon>Ixodidae</taxon>
        <taxon>Rhipicephalinae</taxon>
        <taxon>Rhipicephalus</taxon>
        <taxon>Rhipicephalus</taxon>
    </lineage>
</organism>
<sequence>MGRSASTLAGFSPAAQPSPAVCELPEFHGFQNRADNWVATVNPLAAREAWTEPQKWSVAVDRLRAGAAAWHRYEGVRQHSWAEWSSALIAAFGKISYATSESNQSTTVSGAQEGRQLGVSTEHCSSLADSYAACSNQNTVLELCCDLASVSSARPSQPMADSILQPYMSDNLPSRSSSSEHMNALTPVVPDELQAPEPYHTTIISNKTYDRPLPEAGLPDDVNKMSPDQLEPYVQAICTVGAIWPGTINVSLQTNSPAGETASYWDTSCARDTLPGTTSSTTSGSCKQRRLQDHERRNSSRGMACSLSQVLHRIPSCSSTRRMKYVRAHIVRHSTATHVVRSAELRRDKHQRLGMGLRPIRNSQCRPPEQSPRF</sequence>
<proteinExistence type="evidence at transcript level"/>